<evidence type="ECO:0000313" key="4">
    <source>
        <dbReference type="EMBL" id="CAK0868137.1"/>
    </source>
</evidence>
<dbReference type="InterPro" id="IPR004088">
    <property type="entry name" value="KH_dom_type_1"/>
</dbReference>
<keyword evidence="1" id="KW-0694">RNA-binding</keyword>
<evidence type="ECO:0000259" key="3">
    <source>
        <dbReference type="SMART" id="SM00322"/>
    </source>
</evidence>
<gene>
    <name evidence="4" type="ORF">PCOR1329_LOCUS54894</name>
</gene>
<sequence length="355" mass="37546">MEAGRCLGCSFQGMERLVYEQRRAFHLLTGCSDARVEEVFRGPPPAELWKLLERREFPSLTHRACAEARHEVLPVPQRQVGRVLGKGGDRARQMREIPGLTRLRVEDSSSPDGEAEFHISGSPEAVEACLQQIRACLDEPRRPAEAARARPRRPAEPASLYPARGGSGGDARGDPDYDRSGALLRKGGGKADPSRGTDNDRGGRAAPSSGPSRKGGGKADSSWDADYDRGGRAVPSSRGSDRPRGGDAGEPPPSALGLGDRLAWDRRGAAAPGASWGAGGARGNGWSGAGQWGEAGGWESWRSGGWWGGGAGWWESPGGEQRGDRAAGGGAAEAPRRWRPGAGAGQRGTPSQRHQ</sequence>
<evidence type="ECO:0000256" key="1">
    <source>
        <dbReference type="PROSITE-ProRule" id="PRU00117"/>
    </source>
</evidence>
<dbReference type="CDD" id="cd00105">
    <property type="entry name" value="KH-I"/>
    <property type="match status" value="1"/>
</dbReference>
<comment type="caution">
    <text evidence="4">The sequence shown here is derived from an EMBL/GenBank/DDBJ whole genome shotgun (WGS) entry which is preliminary data.</text>
</comment>
<accession>A0ABN9V5L7</accession>
<dbReference type="Proteomes" id="UP001189429">
    <property type="component" value="Unassembled WGS sequence"/>
</dbReference>
<feature type="region of interest" description="Disordered" evidence="2">
    <location>
        <begin position="83"/>
        <end position="119"/>
    </location>
</feature>
<dbReference type="InterPro" id="IPR004087">
    <property type="entry name" value="KH_dom"/>
</dbReference>
<keyword evidence="5" id="KW-1185">Reference proteome</keyword>
<organism evidence="4 5">
    <name type="scientific">Prorocentrum cordatum</name>
    <dbReference type="NCBI Taxonomy" id="2364126"/>
    <lineage>
        <taxon>Eukaryota</taxon>
        <taxon>Sar</taxon>
        <taxon>Alveolata</taxon>
        <taxon>Dinophyceae</taxon>
        <taxon>Prorocentrales</taxon>
        <taxon>Prorocentraceae</taxon>
        <taxon>Prorocentrum</taxon>
    </lineage>
</organism>
<dbReference type="InterPro" id="IPR036612">
    <property type="entry name" value="KH_dom_type_1_sf"/>
</dbReference>
<feature type="domain" description="K Homology" evidence="3">
    <location>
        <begin position="67"/>
        <end position="138"/>
    </location>
</feature>
<feature type="region of interest" description="Disordered" evidence="2">
    <location>
        <begin position="141"/>
        <end position="355"/>
    </location>
</feature>
<dbReference type="SUPFAM" id="SSF54791">
    <property type="entry name" value="Eukaryotic type KH-domain (KH-domain type I)"/>
    <property type="match status" value="1"/>
</dbReference>
<dbReference type="Pfam" id="PF00013">
    <property type="entry name" value="KH_1"/>
    <property type="match status" value="1"/>
</dbReference>
<protein>
    <recommendedName>
        <fullName evidence="3">K Homology domain-containing protein</fullName>
    </recommendedName>
</protein>
<dbReference type="SMART" id="SM00322">
    <property type="entry name" value="KH"/>
    <property type="match status" value="1"/>
</dbReference>
<dbReference type="EMBL" id="CAUYUJ010016719">
    <property type="protein sequence ID" value="CAK0868137.1"/>
    <property type="molecule type" value="Genomic_DNA"/>
</dbReference>
<name>A0ABN9V5L7_9DINO</name>
<dbReference type="Gene3D" id="3.30.1370.10">
    <property type="entry name" value="K Homology domain, type 1"/>
    <property type="match status" value="1"/>
</dbReference>
<feature type="compositionally biased region" description="Basic and acidic residues" evidence="2">
    <location>
        <begin position="192"/>
        <end position="203"/>
    </location>
</feature>
<evidence type="ECO:0000313" key="5">
    <source>
        <dbReference type="Proteomes" id="UP001189429"/>
    </source>
</evidence>
<evidence type="ECO:0000256" key="2">
    <source>
        <dbReference type="SAM" id="MobiDB-lite"/>
    </source>
</evidence>
<reference evidence="4" key="1">
    <citation type="submission" date="2023-10" db="EMBL/GenBank/DDBJ databases">
        <authorList>
            <person name="Chen Y."/>
            <person name="Shah S."/>
            <person name="Dougan E. K."/>
            <person name="Thang M."/>
            <person name="Chan C."/>
        </authorList>
    </citation>
    <scope>NUCLEOTIDE SEQUENCE [LARGE SCALE GENOMIC DNA]</scope>
</reference>
<feature type="compositionally biased region" description="Gly residues" evidence="2">
    <location>
        <begin position="276"/>
        <end position="296"/>
    </location>
</feature>
<proteinExistence type="predicted"/>
<dbReference type="PROSITE" id="PS50084">
    <property type="entry name" value="KH_TYPE_1"/>
    <property type="match status" value="1"/>
</dbReference>